<dbReference type="GeneID" id="39737008"/>
<dbReference type="AlphaFoldDB" id="A0A1J1H892"/>
<dbReference type="OrthoDB" id="372069at2759"/>
<proteinExistence type="predicted"/>
<keyword evidence="1" id="KW-0732">Signal</keyword>
<dbReference type="VEuPathDB" id="PlasmoDB:PRELSG_1122900"/>
<dbReference type="RefSeq" id="XP_028533886.1">
    <property type="nucleotide sequence ID" value="XM_028677504.1"/>
</dbReference>
<dbReference type="OMA" id="PLCYRCY"/>
<accession>A0A1J1H892</accession>
<protein>
    <submittedName>
        <fullName evidence="2">Uncharacterized protein</fullName>
    </submittedName>
</protein>
<dbReference type="EMBL" id="LN835306">
    <property type="protein sequence ID" value="CRH00884.1"/>
    <property type="molecule type" value="Genomic_DNA"/>
</dbReference>
<dbReference type="KEGG" id="prel:PRELSG_1122900"/>
<sequence length="337" mass="40190">MIRIILFLIFYFFKVSYEINYNNKQKICYYMNILKKPIFFNCYIFRDISKNGCECFIKEKESKSSKLFSLKDVLKNSLSDKDINEINSIFPMINEKLFLNRNGLENVSNSEVNDIDDLLIEFNNKYFNLKDIKVKILSSEKKKQDSYFNYVKDENDYLKKKVEILQSSPFNKTCFKSIQGNKCNNYKKNYETNIGADEELFYELDETLNEQENSNIIKNDEIKQNTNEKVENNENDGKSFYHSLKKFYLVNVLSQNPLKIMHKYLEFKEYLVSSKDKLRNFFVKEYNDTIQKIISVLSDDLEKSNKTNEEKKDKGLTSTIFDTIFSIFYFPYKNVEL</sequence>
<reference evidence="2 3" key="1">
    <citation type="submission" date="2015-04" db="EMBL/GenBank/DDBJ databases">
        <authorList>
            <consortium name="Pathogen Informatics"/>
        </authorList>
    </citation>
    <scope>NUCLEOTIDE SEQUENCE [LARGE SCALE GENOMIC DNA]</scope>
    <source>
        <strain evidence="2 3">SGS1</strain>
    </source>
</reference>
<evidence type="ECO:0000313" key="3">
    <source>
        <dbReference type="Proteomes" id="UP000220158"/>
    </source>
</evidence>
<name>A0A1J1H892_PLARL</name>
<gene>
    <name evidence="2" type="ORF">PRELSG_1122900</name>
</gene>
<organism evidence="2 3">
    <name type="scientific">Plasmodium relictum</name>
    <dbReference type="NCBI Taxonomy" id="85471"/>
    <lineage>
        <taxon>Eukaryota</taxon>
        <taxon>Sar</taxon>
        <taxon>Alveolata</taxon>
        <taxon>Apicomplexa</taxon>
        <taxon>Aconoidasida</taxon>
        <taxon>Haemosporida</taxon>
        <taxon>Plasmodiidae</taxon>
        <taxon>Plasmodium</taxon>
        <taxon>Plasmodium (Haemamoeba)</taxon>
    </lineage>
</organism>
<dbReference type="Proteomes" id="UP000220158">
    <property type="component" value="Chromosome 11"/>
</dbReference>
<evidence type="ECO:0000313" key="2">
    <source>
        <dbReference type="EMBL" id="CRH00884.1"/>
    </source>
</evidence>
<evidence type="ECO:0000256" key="1">
    <source>
        <dbReference type="SAM" id="SignalP"/>
    </source>
</evidence>
<feature type="signal peptide" evidence="1">
    <location>
        <begin position="1"/>
        <end position="17"/>
    </location>
</feature>
<feature type="chain" id="PRO_5012385045" evidence="1">
    <location>
        <begin position="18"/>
        <end position="337"/>
    </location>
</feature>
<keyword evidence="3" id="KW-1185">Reference proteome</keyword>